<dbReference type="AlphaFoldDB" id="A0A023FBX8"/>
<dbReference type="EMBL" id="GBBK01005470">
    <property type="protein sequence ID" value="JAC19012.1"/>
    <property type="molecule type" value="mRNA"/>
</dbReference>
<organism evidence="1">
    <name type="scientific">Amblyomma cajennense</name>
    <name type="common">Cayenne tick</name>
    <name type="synonym">Acarus cajennensis</name>
    <dbReference type="NCBI Taxonomy" id="34607"/>
    <lineage>
        <taxon>Eukaryota</taxon>
        <taxon>Metazoa</taxon>
        <taxon>Ecdysozoa</taxon>
        <taxon>Arthropoda</taxon>
        <taxon>Chelicerata</taxon>
        <taxon>Arachnida</taxon>
        <taxon>Acari</taxon>
        <taxon>Parasitiformes</taxon>
        <taxon>Ixodida</taxon>
        <taxon>Ixodoidea</taxon>
        <taxon>Ixodidae</taxon>
        <taxon>Amblyomminae</taxon>
        <taxon>Amblyomma</taxon>
    </lineage>
</organism>
<sequence length="123" mass="13720">NERKARTLFFTMRAAYLAILIIILLVGISTIDARGGRYPPWNPSGPGSCRSVGGYCATPGSCRGILSQQGSCRYRHQWCCIRRRPQPQCRSMGGFCAPPGQCRGARLNTHWHCRGRLQCCVYV</sequence>
<accession>A0A023FBX8</accession>
<protein>
    <submittedName>
        <fullName evidence="1">Putative secreted protein</fullName>
    </submittedName>
</protein>
<evidence type="ECO:0000313" key="1">
    <source>
        <dbReference type="EMBL" id="JAC19012.1"/>
    </source>
</evidence>
<proteinExistence type="evidence at transcript level"/>
<feature type="non-terminal residue" evidence="1">
    <location>
        <position position="1"/>
    </location>
</feature>
<reference evidence="1" key="1">
    <citation type="submission" date="2014-03" db="EMBL/GenBank/DDBJ databases">
        <title>The sialotranscriptome of Amblyomma triste, Amblyomma parvum and Amblyomma cajennense ticks, uncovered by 454-based RNA-seq.</title>
        <authorList>
            <person name="Garcia G.R."/>
            <person name="Gardinassi L.G."/>
            <person name="Ribeiro J.M."/>
            <person name="Anatriello E."/>
            <person name="Ferreira B.R."/>
            <person name="Moreira H.N."/>
            <person name="Mafra C."/>
            <person name="Olegario M.M."/>
            <person name="Szabo P.J."/>
            <person name="Miranda-Santos I.K."/>
            <person name="Maruyama S.R."/>
        </authorList>
    </citation>
    <scope>NUCLEOTIDE SEQUENCE</scope>
    <source>
        <strain evidence="1">Uberlandia</strain>
        <tissue evidence="1">Salivary glands</tissue>
    </source>
</reference>
<name>A0A023FBX8_AMBCJ</name>